<reference evidence="1 2" key="1">
    <citation type="submission" date="2016-10" db="EMBL/GenBank/DDBJ databases">
        <authorList>
            <person name="de Groot N.N."/>
        </authorList>
    </citation>
    <scope>NUCLEOTIDE SEQUENCE [LARGE SCALE GENOMIC DNA]</scope>
    <source>
        <strain evidence="1 2">DSM 27842</strain>
    </source>
</reference>
<organism evidence="1 2">
    <name type="scientific">Salinihabitans flavidus</name>
    <dbReference type="NCBI Taxonomy" id="569882"/>
    <lineage>
        <taxon>Bacteria</taxon>
        <taxon>Pseudomonadati</taxon>
        <taxon>Pseudomonadota</taxon>
        <taxon>Alphaproteobacteria</taxon>
        <taxon>Rhodobacterales</taxon>
        <taxon>Roseobacteraceae</taxon>
        <taxon>Salinihabitans</taxon>
    </lineage>
</organism>
<name>A0A1H8LAW1_9RHOB</name>
<dbReference type="EMBL" id="FODS01000001">
    <property type="protein sequence ID" value="SEO02310.1"/>
    <property type="molecule type" value="Genomic_DNA"/>
</dbReference>
<sequence>MQRQDPSITFTQHSILKALDLFVVRQGMGFNPYLRSRERLHEAVALDSMSDADLAAMGLRREDIPAFVFSDLLT</sequence>
<dbReference type="STRING" id="569882.SAMN04490248_10166"/>
<proteinExistence type="predicted"/>
<accession>A0A1H8LAW1</accession>
<dbReference type="Proteomes" id="UP000198893">
    <property type="component" value="Unassembled WGS sequence"/>
</dbReference>
<dbReference type="OrthoDB" id="7867799at2"/>
<evidence type="ECO:0000313" key="1">
    <source>
        <dbReference type="EMBL" id="SEO02310.1"/>
    </source>
</evidence>
<dbReference type="RefSeq" id="WP_093114638.1">
    <property type="nucleotide sequence ID" value="NZ_FODS01000001.1"/>
</dbReference>
<evidence type="ECO:0000313" key="2">
    <source>
        <dbReference type="Proteomes" id="UP000198893"/>
    </source>
</evidence>
<dbReference type="AlphaFoldDB" id="A0A1H8LAW1"/>
<protein>
    <recommendedName>
        <fullName evidence="3">DUF1127 domain-containing protein</fullName>
    </recommendedName>
</protein>
<gene>
    <name evidence="1" type="ORF">SAMN04490248_10166</name>
</gene>
<evidence type="ECO:0008006" key="3">
    <source>
        <dbReference type="Google" id="ProtNLM"/>
    </source>
</evidence>
<keyword evidence="2" id="KW-1185">Reference proteome</keyword>